<dbReference type="Proteomes" id="UP000017836">
    <property type="component" value="Unassembled WGS sequence"/>
</dbReference>
<organism evidence="1 2">
    <name type="scientific">Amborella trichopoda</name>
    <dbReference type="NCBI Taxonomy" id="13333"/>
    <lineage>
        <taxon>Eukaryota</taxon>
        <taxon>Viridiplantae</taxon>
        <taxon>Streptophyta</taxon>
        <taxon>Embryophyta</taxon>
        <taxon>Tracheophyta</taxon>
        <taxon>Spermatophyta</taxon>
        <taxon>Magnoliopsida</taxon>
        <taxon>Amborellales</taxon>
        <taxon>Amborellaceae</taxon>
        <taxon>Amborella</taxon>
    </lineage>
</organism>
<evidence type="ECO:0000313" key="2">
    <source>
        <dbReference type="Proteomes" id="UP000017836"/>
    </source>
</evidence>
<dbReference type="Gramene" id="ERN03877">
    <property type="protein sequence ID" value="ERN03877"/>
    <property type="gene ID" value="AMTR_s00078p00168600"/>
</dbReference>
<accession>W1P205</accession>
<dbReference type="HOGENOM" id="CLU_1449539_0_0_1"/>
<gene>
    <name evidence="1" type="ORF">AMTR_s00078p00168600</name>
</gene>
<dbReference type="AlphaFoldDB" id="W1P205"/>
<dbReference type="EMBL" id="KI394330">
    <property type="protein sequence ID" value="ERN03877.1"/>
    <property type="molecule type" value="Genomic_DNA"/>
</dbReference>
<proteinExistence type="predicted"/>
<protein>
    <submittedName>
        <fullName evidence="1">Uncharacterized protein</fullName>
    </submittedName>
</protein>
<keyword evidence="2" id="KW-1185">Reference proteome</keyword>
<name>W1P205_AMBTC</name>
<reference evidence="2" key="1">
    <citation type="journal article" date="2013" name="Science">
        <title>The Amborella genome and the evolution of flowering plants.</title>
        <authorList>
            <consortium name="Amborella Genome Project"/>
        </authorList>
    </citation>
    <scope>NUCLEOTIDE SEQUENCE [LARGE SCALE GENOMIC DNA]</scope>
</reference>
<sequence length="187" mass="21326">MRGERDRTASKTFRVDLHTKTICIYTHTKTQFAQKKERSKSKLYNKENRDTIRRERITWRERERRELDRPIPLGGVQSIDHLVPSLLSSVLALSVTLRPKKPIPAAFNTVIAQATHTTHVKGGGTLIHKHVEKATVGAIIDPRVAILREFLSTTASGFAECYVKRKSRKKRLMRGVFPARVAAKYVL</sequence>
<evidence type="ECO:0000313" key="1">
    <source>
        <dbReference type="EMBL" id="ERN03877.1"/>
    </source>
</evidence>